<sequence>MSLDRQQEDGIEFREEGRSDFDSLCPADQGIGAWKFLFASWVLDALLWGLALAYGVFQDYYTLQPEFAGSPNIAVLGAVSTSIYFLGAPFATHAVMGSPRWRYHTILVGSAICVLSLVGASFAPSVAVLIATQGALFGLGFLGVSPPPLLSFLDEWFIKRRAFAYAVVYSGSGCSGVAIPFPAEWLLSKYGFRTTLRIFDVAQVTLLVPILPFIRGRLPASAQRTPQKVDLRFLKAPMFWGMVISNSTQSFAYYIPSLYLPTFASRIGLSGKIGALILAALNLATVIGQLGFGALSDRVNNALVLPVITGVVSSTATFLLWGFAKSLSPLLVFSVVYGLFAGAYVVVWPRFGSMLSDDPQLVYSLMAFGKGIGNISTAPISAALLKLHLQSKFGSGEFGPLIIYLGSLMLLSSFAVLPWLIFCPERDRMGG</sequence>
<accession>A0A9W4NIA7</accession>
<dbReference type="GO" id="GO:0022857">
    <property type="term" value="F:transmembrane transporter activity"/>
    <property type="evidence" value="ECO:0007669"/>
    <property type="project" value="InterPro"/>
</dbReference>
<feature type="transmembrane region" description="Helical" evidence="3">
    <location>
        <begin position="36"/>
        <end position="57"/>
    </location>
</feature>
<keyword evidence="6" id="KW-1185">Reference proteome</keyword>
<dbReference type="GO" id="GO:0016020">
    <property type="term" value="C:membrane"/>
    <property type="evidence" value="ECO:0007669"/>
    <property type="project" value="UniProtKB-SubCell"/>
</dbReference>
<dbReference type="Gene3D" id="1.20.1250.20">
    <property type="entry name" value="MFS general substrate transporter like domains"/>
    <property type="match status" value="2"/>
</dbReference>
<dbReference type="AlphaFoldDB" id="A0A9W4NIA7"/>
<feature type="transmembrane region" description="Helical" evidence="3">
    <location>
        <begin position="69"/>
        <end position="91"/>
    </location>
</feature>
<feature type="transmembrane region" description="Helical" evidence="3">
    <location>
        <begin position="103"/>
        <end position="122"/>
    </location>
</feature>
<feature type="transmembrane region" description="Helical" evidence="3">
    <location>
        <begin position="330"/>
        <end position="349"/>
    </location>
</feature>
<gene>
    <name evidence="5" type="ORF">PSALAMII_LOCUS5856</name>
</gene>
<evidence type="ECO:0000313" key="6">
    <source>
        <dbReference type="Proteomes" id="UP001152649"/>
    </source>
</evidence>
<comment type="subcellular location">
    <subcellularLocation>
        <location evidence="1">Membrane</location>
        <topology evidence="1">Multi-pass membrane protein</topology>
    </subcellularLocation>
</comment>
<feature type="transmembrane region" description="Helical" evidence="3">
    <location>
        <begin position="275"/>
        <end position="295"/>
    </location>
</feature>
<dbReference type="PANTHER" id="PTHR11360">
    <property type="entry name" value="MONOCARBOXYLATE TRANSPORTER"/>
    <property type="match status" value="1"/>
</dbReference>
<evidence type="ECO:0000259" key="4">
    <source>
        <dbReference type="PROSITE" id="PS50850"/>
    </source>
</evidence>
<proteinExistence type="inferred from homology"/>
<dbReference type="Pfam" id="PF07690">
    <property type="entry name" value="MFS_1"/>
    <property type="match status" value="1"/>
</dbReference>
<dbReference type="SUPFAM" id="SSF103473">
    <property type="entry name" value="MFS general substrate transporter"/>
    <property type="match status" value="1"/>
</dbReference>
<reference evidence="5" key="1">
    <citation type="submission" date="2021-07" db="EMBL/GenBank/DDBJ databases">
        <authorList>
            <person name="Branca A.L. A."/>
        </authorList>
    </citation>
    <scope>NUCLEOTIDE SEQUENCE</scope>
</reference>
<feature type="transmembrane region" description="Helical" evidence="3">
    <location>
        <begin position="128"/>
        <end position="150"/>
    </location>
</feature>
<dbReference type="InterPro" id="IPR036259">
    <property type="entry name" value="MFS_trans_sf"/>
</dbReference>
<evidence type="ECO:0000256" key="3">
    <source>
        <dbReference type="SAM" id="Phobius"/>
    </source>
</evidence>
<dbReference type="InterPro" id="IPR011701">
    <property type="entry name" value="MFS"/>
</dbReference>
<comment type="caution">
    <text evidence="5">The sequence shown here is derived from an EMBL/GenBank/DDBJ whole genome shotgun (WGS) entry which is preliminary data.</text>
</comment>
<feature type="transmembrane region" description="Helical" evidence="3">
    <location>
        <begin position="195"/>
        <end position="214"/>
    </location>
</feature>
<dbReference type="Proteomes" id="UP001152649">
    <property type="component" value="Unassembled WGS sequence"/>
</dbReference>
<feature type="transmembrane region" description="Helical" evidence="3">
    <location>
        <begin position="234"/>
        <end position="255"/>
    </location>
</feature>
<keyword evidence="3" id="KW-0472">Membrane</keyword>
<evidence type="ECO:0000313" key="5">
    <source>
        <dbReference type="EMBL" id="CAG8382257.1"/>
    </source>
</evidence>
<name>A0A9W4NIA7_9EURO</name>
<feature type="domain" description="Major facilitator superfamily (MFS) profile" evidence="4">
    <location>
        <begin position="238"/>
        <end position="431"/>
    </location>
</feature>
<dbReference type="InterPro" id="IPR050327">
    <property type="entry name" value="Proton-linked_MCT"/>
</dbReference>
<dbReference type="InterPro" id="IPR020846">
    <property type="entry name" value="MFS_dom"/>
</dbReference>
<protein>
    <recommendedName>
        <fullName evidence="4">Major facilitator superfamily (MFS) profile domain-containing protein</fullName>
    </recommendedName>
</protein>
<dbReference type="PANTHER" id="PTHR11360:SF287">
    <property type="entry name" value="MFS MONOCARBOXYLATE TRANSPORTER"/>
    <property type="match status" value="1"/>
</dbReference>
<evidence type="ECO:0000256" key="1">
    <source>
        <dbReference type="ARBA" id="ARBA00004141"/>
    </source>
</evidence>
<feature type="transmembrane region" description="Helical" evidence="3">
    <location>
        <begin position="302"/>
        <end position="324"/>
    </location>
</feature>
<feature type="transmembrane region" description="Helical" evidence="3">
    <location>
        <begin position="162"/>
        <end position="183"/>
    </location>
</feature>
<keyword evidence="3" id="KW-0812">Transmembrane</keyword>
<evidence type="ECO:0000256" key="2">
    <source>
        <dbReference type="ARBA" id="ARBA00006727"/>
    </source>
</evidence>
<feature type="transmembrane region" description="Helical" evidence="3">
    <location>
        <begin position="361"/>
        <end position="381"/>
    </location>
</feature>
<keyword evidence="3" id="KW-1133">Transmembrane helix</keyword>
<dbReference type="EMBL" id="CAJVPG010000244">
    <property type="protein sequence ID" value="CAG8382257.1"/>
    <property type="molecule type" value="Genomic_DNA"/>
</dbReference>
<feature type="transmembrane region" description="Helical" evidence="3">
    <location>
        <begin position="401"/>
        <end position="422"/>
    </location>
</feature>
<comment type="similarity">
    <text evidence="2">Belongs to the major facilitator superfamily. Monocarboxylate porter (TC 2.A.1.13) family.</text>
</comment>
<organism evidence="5 6">
    <name type="scientific">Penicillium salamii</name>
    <dbReference type="NCBI Taxonomy" id="1612424"/>
    <lineage>
        <taxon>Eukaryota</taxon>
        <taxon>Fungi</taxon>
        <taxon>Dikarya</taxon>
        <taxon>Ascomycota</taxon>
        <taxon>Pezizomycotina</taxon>
        <taxon>Eurotiomycetes</taxon>
        <taxon>Eurotiomycetidae</taxon>
        <taxon>Eurotiales</taxon>
        <taxon>Aspergillaceae</taxon>
        <taxon>Penicillium</taxon>
    </lineage>
</organism>
<dbReference type="OrthoDB" id="2213137at2759"/>
<dbReference type="PROSITE" id="PS50850">
    <property type="entry name" value="MFS"/>
    <property type="match status" value="1"/>
</dbReference>